<dbReference type="PANTHER" id="PTHR12995:SF3">
    <property type="entry name" value="TRANSMEMBRANE PROTEIN 39A"/>
    <property type="match status" value="1"/>
</dbReference>
<dbReference type="GO" id="GO:0005789">
    <property type="term" value="C:endoplasmic reticulum membrane"/>
    <property type="evidence" value="ECO:0007669"/>
    <property type="project" value="Ensembl"/>
</dbReference>
<evidence type="ECO:0000256" key="5">
    <source>
        <dbReference type="ARBA" id="ARBA00023136"/>
    </source>
</evidence>
<comment type="subcellular location">
    <subcellularLocation>
        <location evidence="1">Membrane</location>
        <topology evidence="1">Multi-pass membrane protein</topology>
    </subcellularLocation>
</comment>
<comment type="similarity">
    <text evidence="2">Belongs to the TMEM39 family.</text>
</comment>
<dbReference type="EMBL" id="AEYP01079572">
    <property type="status" value="NOT_ANNOTATED_CDS"/>
    <property type="molecule type" value="Genomic_DNA"/>
</dbReference>
<dbReference type="InterPro" id="IPR019397">
    <property type="entry name" value="Uncharacterised_TMEM39"/>
</dbReference>
<keyword evidence="3 6" id="KW-0812">Transmembrane</keyword>
<accession>M3YAM4</accession>
<feature type="transmembrane region" description="Helical" evidence="6">
    <location>
        <begin position="43"/>
        <end position="60"/>
    </location>
</feature>
<dbReference type="GO" id="GO:1902902">
    <property type="term" value="P:negative regulation of autophagosome assembly"/>
    <property type="evidence" value="ECO:0007669"/>
    <property type="project" value="Ensembl"/>
</dbReference>
<reference evidence="7" key="1">
    <citation type="submission" date="2024-06" db="UniProtKB">
        <authorList>
            <consortium name="Ensembl"/>
        </authorList>
    </citation>
    <scope>IDENTIFICATION</scope>
</reference>
<organism evidence="7">
    <name type="scientific">Mustela putorius furo</name>
    <name type="common">European domestic ferret</name>
    <name type="synonym">Mustela furo</name>
    <dbReference type="NCBI Taxonomy" id="9669"/>
    <lineage>
        <taxon>Eukaryota</taxon>
        <taxon>Metazoa</taxon>
        <taxon>Chordata</taxon>
        <taxon>Craniata</taxon>
        <taxon>Vertebrata</taxon>
        <taxon>Euteleostomi</taxon>
        <taxon>Mammalia</taxon>
        <taxon>Eutheria</taxon>
        <taxon>Laurasiatheria</taxon>
        <taxon>Carnivora</taxon>
        <taxon>Caniformia</taxon>
        <taxon>Musteloidea</taxon>
        <taxon>Mustelidae</taxon>
        <taxon>Mustelinae</taxon>
        <taxon>Mustela</taxon>
    </lineage>
</organism>
<dbReference type="AlphaFoldDB" id="M3YAM4"/>
<dbReference type="Ensembl" id="ENSMPUT00000008516.1">
    <property type="protein sequence ID" value="ENSMPUP00000008381.1"/>
    <property type="gene ID" value="ENSMPUG00000008445.1"/>
</dbReference>
<protein>
    <submittedName>
        <fullName evidence="7">Transmembrane protein 39A</fullName>
    </submittedName>
</protein>
<evidence type="ECO:0000256" key="1">
    <source>
        <dbReference type="ARBA" id="ARBA00004141"/>
    </source>
</evidence>
<evidence type="ECO:0000256" key="4">
    <source>
        <dbReference type="ARBA" id="ARBA00022989"/>
    </source>
</evidence>
<gene>
    <name evidence="7" type="primary">TMEM39A</name>
</gene>
<feature type="transmembrane region" description="Helical" evidence="6">
    <location>
        <begin position="150"/>
        <end position="175"/>
    </location>
</feature>
<dbReference type="InParanoid" id="M3YAM4"/>
<feature type="transmembrane region" description="Helical" evidence="6">
    <location>
        <begin position="449"/>
        <end position="466"/>
    </location>
</feature>
<dbReference type="PANTHER" id="PTHR12995">
    <property type="entry name" value="FI21814P1"/>
    <property type="match status" value="1"/>
</dbReference>
<proteinExistence type="inferred from homology"/>
<keyword evidence="5 6" id="KW-0472">Membrane</keyword>
<evidence type="ECO:0000256" key="6">
    <source>
        <dbReference type="SAM" id="Phobius"/>
    </source>
</evidence>
<dbReference type="OMA" id="LFLGYPX"/>
<feature type="transmembrane region" description="Helical" evidence="6">
    <location>
        <begin position="112"/>
        <end position="130"/>
    </location>
</feature>
<evidence type="ECO:0000256" key="2">
    <source>
        <dbReference type="ARBA" id="ARBA00010737"/>
    </source>
</evidence>
<dbReference type="eggNOG" id="KOG3828">
    <property type="taxonomic scope" value="Eukaryota"/>
</dbReference>
<dbReference type="GO" id="GO:1901097">
    <property type="term" value="P:negative regulation of autophagosome maturation"/>
    <property type="evidence" value="ECO:0007669"/>
    <property type="project" value="Ensembl"/>
</dbReference>
<feature type="transmembrane region" description="Helical" evidence="6">
    <location>
        <begin position="72"/>
        <end position="92"/>
    </location>
</feature>
<dbReference type="PROSITE" id="PS51257">
    <property type="entry name" value="PROKAR_LIPOPROTEIN"/>
    <property type="match status" value="1"/>
</dbReference>
<feature type="transmembrane region" description="Helical" evidence="6">
    <location>
        <begin position="418"/>
        <end position="437"/>
    </location>
</feature>
<dbReference type="Pfam" id="PF10271">
    <property type="entry name" value="Tmp39"/>
    <property type="match status" value="1"/>
</dbReference>
<sequence length="488" mass="55892">MPGGRRGPSRQQLSRSALPSLQTLVGGGCGNGTGLRNRFTSPFLIRLTPSLCVLISGYRVKCPLGEIEIHSSLSFFFLFFFSPVAQLFLTYIKKHRNFSFQPVKDNGSCVHINFHLIDYHLAAFITVMLARRLVWALISEATKAGAASMIHYMVLISARLVLLTLCGWVLCWTLVNLFRSHSVLNLLFLGYPFGVYVPLCCFHQDSRAHLLLTDYNYMVQHQAVEESASTVGGLAKSKDFLSLLLESLKEQFNNATPIPTHSCPLSPDLIRNEVECLKADFNHRIKEVLFNSLFSAYYVAFLPLCFVKSTQYYDMRWSCEHLIMVWINAFVMLTTQLLPSKYCDLLHKSAAHLGKWQKLEHGSYSNAPQHIWSENTIWPQGVLVRHSRCLYRAMGPYNVAVPSDVSHARFYFLFHRPLRLLNLLILIEGSVVFYQLYSLLRSEKWNHTLSMALILFCNYYVLFKLLRDRIVLGRAYSYPLNSYELKAN</sequence>
<dbReference type="HOGENOM" id="CLU_028992_0_0_1"/>
<evidence type="ECO:0000313" key="7">
    <source>
        <dbReference type="Ensembl" id="ENSMPUP00000008381.1"/>
    </source>
</evidence>
<evidence type="ECO:0000256" key="3">
    <source>
        <dbReference type="ARBA" id="ARBA00022692"/>
    </source>
</evidence>
<dbReference type="EMBL" id="AEYP01079573">
    <property type="status" value="NOT_ANNOTATED_CDS"/>
    <property type="molecule type" value="Genomic_DNA"/>
</dbReference>
<dbReference type="GO" id="GO:0045070">
    <property type="term" value="P:positive regulation of viral genome replication"/>
    <property type="evidence" value="ECO:0007669"/>
    <property type="project" value="Ensembl"/>
</dbReference>
<name>M3YAM4_MUSPF</name>
<feature type="transmembrane region" description="Helical" evidence="6">
    <location>
        <begin position="288"/>
        <end position="309"/>
    </location>
</feature>
<keyword evidence="4 6" id="KW-1133">Transmembrane helix</keyword>
<feature type="transmembrane region" description="Helical" evidence="6">
    <location>
        <begin position="321"/>
        <end position="338"/>
    </location>
</feature>
<dbReference type="GeneTree" id="ENSGT00390000018895"/>
<dbReference type="STRING" id="9669.ENSMPUP00000008381"/>